<evidence type="ECO:0000313" key="3">
    <source>
        <dbReference type="Proteomes" id="UP000231139"/>
    </source>
</evidence>
<protein>
    <recommendedName>
        <fullName evidence="4">Nmd3 N-terminal domain-containing protein</fullName>
    </recommendedName>
</protein>
<feature type="region of interest" description="Disordered" evidence="1">
    <location>
        <begin position="1"/>
        <end position="23"/>
    </location>
</feature>
<dbReference type="Proteomes" id="UP000231139">
    <property type="component" value="Unassembled WGS sequence"/>
</dbReference>
<proteinExistence type="predicted"/>
<organism evidence="2 3">
    <name type="scientific">Candidatus Nealsonbacteria bacterium CG11_big_fil_rev_8_21_14_0_20_35_11</name>
    <dbReference type="NCBI Taxonomy" id="1974713"/>
    <lineage>
        <taxon>Bacteria</taxon>
        <taxon>Candidatus Nealsoniibacteriota</taxon>
    </lineage>
</organism>
<accession>A0A2H0N1N6</accession>
<evidence type="ECO:0008006" key="4">
    <source>
        <dbReference type="Google" id="ProtNLM"/>
    </source>
</evidence>
<dbReference type="EMBL" id="PCWK01000007">
    <property type="protein sequence ID" value="PIR02809.1"/>
    <property type="molecule type" value="Genomic_DNA"/>
</dbReference>
<reference evidence="2 3" key="1">
    <citation type="submission" date="2017-09" db="EMBL/GenBank/DDBJ databases">
        <title>Depth-based differentiation of microbial function through sediment-hosted aquifers and enrichment of novel symbionts in the deep terrestrial subsurface.</title>
        <authorList>
            <person name="Probst A.J."/>
            <person name="Ladd B."/>
            <person name="Jarett J.K."/>
            <person name="Geller-Mcgrath D.E."/>
            <person name="Sieber C.M."/>
            <person name="Emerson J.B."/>
            <person name="Anantharaman K."/>
            <person name="Thomas B.C."/>
            <person name="Malmstrom R."/>
            <person name="Stieglmeier M."/>
            <person name="Klingl A."/>
            <person name="Woyke T."/>
            <person name="Ryan C.M."/>
            <person name="Banfield J.F."/>
        </authorList>
    </citation>
    <scope>NUCLEOTIDE SEQUENCE [LARGE SCALE GENOMIC DNA]</scope>
    <source>
        <strain evidence="2">CG11_big_fil_rev_8_21_14_0_20_35_11</strain>
    </source>
</reference>
<gene>
    <name evidence="2" type="ORF">COV62_00355</name>
</gene>
<comment type="caution">
    <text evidence="2">The sequence shown here is derived from an EMBL/GenBank/DDBJ whole genome shotgun (WGS) entry which is preliminary data.</text>
</comment>
<name>A0A2H0N1N6_9BACT</name>
<sequence length="171" mass="19749">MSSKSLPKNFPSHFPKSKREEQELGKGKKDISICKKCGVVYWYKSWHHRLSDYPQLKLTKNIRFTLCPACRMINNKEYEGEIVIEDISPEIENDLINTISNVGKLAFERDSQDRIISIKTIAQKPIKIQVLTTENQLAVKIAKKIKKAFAAKPRIKYSKEESVIRVNICLK</sequence>
<evidence type="ECO:0000256" key="1">
    <source>
        <dbReference type="SAM" id="MobiDB-lite"/>
    </source>
</evidence>
<dbReference type="AlphaFoldDB" id="A0A2H0N1N6"/>
<evidence type="ECO:0000313" key="2">
    <source>
        <dbReference type="EMBL" id="PIR02809.1"/>
    </source>
</evidence>